<dbReference type="EMBL" id="PYWC01000101">
    <property type="protein sequence ID" value="PWW72588.1"/>
    <property type="molecule type" value="Genomic_DNA"/>
</dbReference>
<gene>
    <name evidence="3" type="ORF">C7212DRAFT_286009</name>
</gene>
<dbReference type="OrthoDB" id="3034003at2759"/>
<dbReference type="STRING" id="42249.A0A317SEH4"/>
<evidence type="ECO:0000256" key="1">
    <source>
        <dbReference type="SAM" id="MobiDB-lite"/>
    </source>
</evidence>
<name>A0A317SEH4_9PEZI</name>
<accession>A0A317SEH4</accession>
<feature type="transmembrane region" description="Helical" evidence="2">
    <location>
        <begin position="666"/>
        <end position="691"/>
    </location>
</feature>
<keyword evidence="4" id="KW-1185">Reference proteome</keyword>
<proteinExistence type="predicted"/>
<organism evidence="3 4">
    <name type="scientific">Tuber magnatum</name>
    <name type="common">white Piedmont truffle</name>
    <dbReference type="NCBI Taxonomy" id="42249"/>
    <lineage>
        <taxon>Eukaryota</taxon>
        <taxon>Fungi</taxon>
        <taxon>Dikarya</taxon>
        <taxon>Ascomycota</taxon>
        <taxon>Pezizomycotina</taxon>
        <taxon>Pezizomycetes</taxon>
        <taxon>Pezizales</taxon>
        <taxon>Tuberaceae</taxon>
        <taxon>Tuber</taxon>
    </lineage>
</organism>
<dbReference type="Proteomes" id="UP000246991">
    <property type="component" value="Unassembled WGS sequence"/>
</dbReference>
<sequence>MGGLTVGQVSGIINLCVIIVQLTLPLAFVLILVAFLENENNAVTWSVVGRSLHASMWPSILSADSAASRGVRKRVIFTSTLSTITLLILAVAGVVTPLGLNEEVTPSFTEPVAFEYLKDTSTFGQGTLSRSGYIFSRLCGWSLWRNCPGTFAGFTYTANRTGAYLHGPDGAYIDTNVPQNITEIFKSGTSGRGNLISGPFDVQHRLFTNVKDSDFGNNASKKVPMNQGNAHTRGVAATLRSVILDDNFVLVEGLIVDAKNGGVGFRNHSAPSNLQYGGTWEESLLWVEPVSQCVDNNFTIDFTITADFSVDNPRLTDHGGWVNLVRDRPDFGRADSQLDVQLWQRAYKGAWMANVIAASFHNITRNMTSLGKSYSLMEGNSKFGLSSYKNTEIDVRDMNGGWMRGGRKGIDTAKNFTAANTLCIGSAGADMSNITNVAVKCSTILGAAKRVDGGDSSRTSDIGSRWSTPIYTCATAIKASVKVATFTMNGTHALDNLHVDKVAPKNYSSTAAMPVWAVEDTGMIINDVDPFWGIVDPKYKDAPHLWTIQREHLWLPSVGNGAFASLDSSSSLALLSVPGAALAETSTDEDYSGERNFALLTKWRKLSATQSSTASILNLIWTDIVANNLVCTKSVPSAYSVADADEKSSVGMLAVETYSKKITYNLLFAIPALMILAIWVASLFIALLMWIASRVSLVVVRELINQTSTGRSVTNLLYPEVCEHSAPTKVWVTSAGRKKIGLVSLGGKEDDNGTAGVEDGTKAGGAGGMQRKGVGLRFGEVEPSGAQTPFGTVFQRGYFGKVG</sequence>
<evidence type="ECO:0000313" key="4">
    <source>
        <dbReference type="Proteomes" id="UP000246991"/>
    </source>
</evidence>
<keyword evidence="2" id="KW-0472">Membrane</keyword>
<feature type="region of interest" description="Disordered" evidence="1">
    <location>
        <begin position="749"/>
        <end position="768"/>
    </location>
</feature>
<reference evidence="3 4" key="1">
    <citation type="submission" date="2018-03" db="EMBL/GenBank/DDBJ databases">
        <title>Genomes of Pezizomycetes fungi and the evolution of truffles.</title>
        <authorList>
            <person name="Murat C."/>
            <person name="Payen T."/>
            <person name="Noel B."/>
            <person name="Kuo A."/>
            <person name="Martin F.M."/>
        </authorList>
    </citation>
    <scope>NUCLEOTIDE SEQUENCE [LARGE SCALE GENOMIC DNA]</scope>
    <source>
        <strain evidence="3">091103-1</strain>
    </source>
</reference>
<evidence type="ECO:0000256" key="2">
    <source>
        <dbReference type="SAM" id="Phobius"/>
    </source>
</evidence>
<evidence type="ECO:0000313" key="3">
    <source>
        <dbReference type="EMBL" id="PWW72588.1"/>
    </source>
</evidence>
<keyword evidence="2" id="KW-0812">Transmembrane</keyword>
<keyword evidence="2" id="KW-1133">Transmembrane helix</keyword>
<dbReference type="AlphaFoldDB" id="A0A317SEH4"/>
<protein>
    <submittedName>
        <fullName evidence="3">Uncharacterized protein</fullName>
    </submittedName>
</protein>
<comment type="caution">
    <text evidence="3">The sequence shown here is derived from an EMBL/GenBank/DDBJ whole genome shotgun (WGS) entry which is preliminary data.</text>
</comment>
<feature type="transmembrane region" description="Helical" evidence="2">
    <location>
        <begin position="75"/>
        <end position="100"/>
    </location>
</feature>
<feature type="transmembrane region" description="Helical" evidence="2">
    <location>
        <begin position="12"/>
        <end position="36"/>
    </location>
</feature>